<dbReference type="GO" id="GO:0006950">
    <property type="term" value="P:response to stress"/>
    <property type="evidence" value="ECO:0007669"/>
    <property type="project" value="TreeGrafter"/>
</dbReference>
<evidence type="ECO:0000256" key="2">
    <source>
        <dbReference type="ARBA" id="ARBA00023125"/>
    </source>
</evidence>
<dbReference type="SUPFAM" id="SSF46785">
    <property type="entry name" value="Winged helix' DNA-binding domain"/>
    <property type="match status" value="1"/>
</dbReference>
<dbReference type="InterPro" id="IPR039422">
    <property type="entry name" value="MarR/SlyA-like"/>
</dbReference>
<dbReference type="InterPro" id="IPR036388">
    <property type="entry name" value="WH-like_DNA-bd_sf"/>
</dbReference>
<evidence type="ECO:0000256" key="3">
    <source>
        <dbReference type="ARBA" id="ARBA00023163"/>
    </source>
</evidence>
<protein>
    <submittedName>
        <fullName evidence="5">Transcriptional regulator, MarR family</fullName>
    </submittedName>
</protein>
<dbReference type="KEGG" id="tra:Trad_2061"/>
<dbReference type="InterPro" id="IPR036390">
    <property type="entry name" value="WH_DNA-bd_sf"/>
</dbReference>
<keyword evidence="2" id="KW-0238">DNA-binding</keyword>
<dbReference type="Proteomes" id="UP000000379">
    <property type="component" value="Chromosome"/>
</dbReference>
<dbReference type="PANTHER" id="PTHR33164">
    <property type="entry name" value="TRANSCRIPTIONAL REGULATOR, MARR FAMILY"/>
    <property type="match status" value="1"/>
</dbReference>
<dbReference type="PROSITE" id="PS01117">
    <property type="entry name" value="HTH_MARR_1"/>
    <property type="match status" value="1"/>
</dbReference>
<dbReference type="Pfam" id="PF12802">
    <property type="entry name" value="MarR_2"/>
    <property type="match status" value="1"/>
</dbReference>
<accession>D7CR87</accession>
<evidence type="ECO:0000313" key="5">
    <source>
        <dbReference type="EMBL" id="ADI15175.1"/>
    </source>
</evidence>
<proteinExistence type="predicted"/>
<evidence type="ECO:0000256" key="1">
    <source>
        <dbReference type="ARBA" id="ARBA00023015"/>
    </source>
</evidence>
<dbReference type="GO" id="GO:0003700">
    <property type="term" value="F:DNA-binding transcription factor activity"/>
    <property type="evidence" value="ECO:0007669"/>
    <property type="project" value="InterPro"/>
</dbReference>
<dbReference type="PANTHER" id="PTHR33164:SF43">
    <property type="entry name" value="HTH-TYPE TRANSCRIPTIONAL REPRESSOR YETL"/>
    <property type="match status" value="1"/>
</dbReference>
<dbReference type="EMBL" id="CP002049">
    <property type="protein sequence ID" value="ADI15175.1"/>
    <property type="molecule type" value="Genomic_DNA"/>
</dbReference>
<dbReference type="CDD" id="cd00090">
    <property type="entry name" value="HTH_ARSR"/>
    <property type="match status" value="1"/>
</dbReference>
<feature type="domain" description="HTH marR-type" evidence="4">
    <location>
        <begin position="20"/>
        <end position="155"/>
    </location>
</feature>
<organism evidence="5 6">
    <name type="scientific">Truepera radiovictrix (strain DSM 17093 / CIP 108686 / LMG 22925 / RQ-24)</name>
    <dbReference type="NCBI Taxonomy" id="649638"/>
    <lineage>
        <taxon>Bacteria</taxon>
        <taxon>Thermotogati</taxon>
        <taxon>Deinococcota</taxon>
        <taxon>Deinococci</taxon>
        <taxon>Trueperales</taxon>
        <taxon>Trueperaceae</taxon>
        <taxon>Truepera</taxon>
    </lineage>
</organism>
<name>D7CR87_TRURR</name>
<dbReference type="GO" id="GO:0003677">
    <property type="term" value="F:DNA binding"/>
    <property type="evidence" value="ECO:0007669"/>
    <property type="project" value="UniProtKB-KW"/>
</dbReference>
<gene>
    <name evidence="5" type="ordered locus">Trad_2061</name>
</gene>
<dbReference type="AlphaFoldDB" id="D7CR87"/>
<dbReference type="InterPro" id="IPR023187">
    <property type="entry name" value="Tscrpt_reg_MarR-type_CS"/>
</dbReference>
<dbReference type="PROSITE" id="PS50995">
    <property type="entry name" value="HTH_MARR_2"/>
    <property type="match status" value="1"/>
</dbReference>
<dbReference type="InterPro" id="IPR011991">
    <property type="entry name" value="ArsR-like_HTH"/>
</dbReference>
<keyword evidence="1" id="KW-0805">Transcription regulation</keyword>
<dbReference type="SMART" id="SM00347">
    <property type="entry name" value="HTH_MARR"/>
    <property type="match status" value="1"/>
</dbReference>
<reference evidence="6" key="1">
    <citation type="submission" date="2010-05" db="EMBL/GenBank/DDBJ databases">
        <title>The complete genome of Truepera radiovictris DSM 17093.</title>
        <authorList>
            <consortium name="US DOE Joint Genome Institute (JGI-PGF)"/>
            <person name="Lucas S."/>
            <person name="Copeland A."/>
            <person name="Lapidus A."/>
            <person name="Glavina del Rio T."/>
            <person name="Dalin E."/>
            <person name="Tice H."/>
            <person name="Bruce D."/>
            <person name="Goodwin L."/>
            <person name="Pitluck S."/>
            <person name="Kyrpides N."/>
            <person name="Mavromatis K."/>
            <person name="Ovchinnikova G."/>
            <person name="Munk A.C."/>
            <person name="Detter J.C."/>
            <person name="Han C."/>
            <person name="Tapia R."/>
            <person name="Land M."/>
            <person name="Hauser L."/>
            <person name="Markowitz V."/>
            <person name="Cheng J.-F."/>
            <person name="Hugenholtz P."/>
            <person name="Woyke T."/>
            <person name="Wu D."/>
            <person name="Tindall B."/>
            <person name="Pomrenke H.G."/>
            <person name="Brambilla E."/>
            <person name="Klenk H.-P."/>
            <person name="Eisen J.A."/>
        </authorList>
    </citation>
    <scope>NUCLEOTIDE SEQUENCE [LARGE SCALE GENOMIC DNA]</scope>
    <source>
        <strain evidence="6">DSM 17093 / CIP 108686 / LMG 22925 / RQ-24</strain>
    </source>
</reference>
<evidence type="ECO:0000313" key="6">
    <source>
        <dbReference type="Proteomes" id="UP000000379"/>
    </source>
</evidence>
<dbReference type="InterPro" id="IPR000835">
    <property type="entry name" value="HTH_MarR-typ"/>
</dbReference>
<sequence>MALMPDPTDISSSADSPLSKEAMIEELSAHALPLMWALRQSAARTFEPLGFRTVRALLLELVGRGLAQPKELSEALQLVPPAVSTMISELEARGLIVRQSDPSDGRRVHLELTEAGERERARLREAWQRTLHAPLSALGDDELELGLRLVHKLRASASGGTL</sequence>
<dbReference type="Gene3D" id="1.10.10.10">
    <property type="entry name" value="Winged helix-like DNA-binding domain superfamily/Winged helix DNA-binding domain"/>
    <property type="match status" value="1"/>
</dbReference>
<dbReference type="HOGENOM" id="CLU_083287_27_8_0"/>
<dbReference type="STRING" id="649638.Trad_2061"/>
<dbReference type="eggNOG" id="COG1846">
    <property type="taxonomic scope" value="Bacteria"/>
</dbReference>
<reference evidence="5 6" key="2">
    <citation type="journal article" date="2011" name="Stand. Genomic Sci.">
        <title>Complete genome sequence of Truepera radiovictrix type strain (RQ-24).</title>
        <authorList>
            <person name="Ivanova N."/>
            <person name="Rohde C."/>
            <person name="Munk C."/>
            <person name="Nolan M."/>
            <person name="Lucas S."/>
            <person name="Del Rio T.G."/>
            <person name="Tice H."/>
            <person name="Deshpande S."/>
            <person name="Cheng J.F."/>
            <person name="Tapia R."/>
            <person name="Han C."/>
            <person name="Goodwin L."/>
            <person name="Pitluck S."/>
            <person name="Liolios K."/>
            <person name="Mavromatis K."/>
            <person name="Mikhailova N."/>
            <person name="Pati A."/>
            <person name="Chen A."/>
            <person name="Palaniappan K."/>
            <person name="Land M."/>
            <person name="Hauser L."/>
            <person name="Chang Y.J."/>
            <person name="Jeffries C.D."/>
            <person name="Brambilla E."/>
            <person name="Rohde M."/>
            <person name="Goker M."/>
            <person name="Tindall B.J."/>
            <person name="Woyke T."/>
            <person name="Bristow J."/>
            <person name="Eisen J.A."/>
            <person name="Markowitz V."/>
            <person name="Hugenholtz P."/>
            <person name="Kyrpides N.C."/>
            <person name="Klenk H.P."/>
            <person name="Lapidus A."/>
        </authorList>
    </citation>
    <scope>NUCLEOTIDE SEQUENCE [LARGE SCALE GENOMIC DNA]</scope>
    <source>
        <strain evidence="6">DSM 17093 / CIP 108686 / LMG 22925 / RQ-24</strain>
    </source>
</reference>
<keyword evidence="6" id="KW-1185">Reference proteome</keyword>
<dbReference type="PRINTS" id="PR00598">
    <property type="entry name" value="HTHMARR"/>
</dbReference>
<evidence type="ECO:0000259" key="4">
    <source>
        <dbReference type="PROSITE" id="PS50995"/>
    </source>
</evidence>
<dbReference type="OrthoDB" id="9804055at2"/>
<keyword evidence="3" id="KW-0804">Transcription</keyword>